<protein>
    <submittedName>
        <fullName evidence="3">Putative integral membrane protein</fullName>
    </submittedName>
</protein>
<feature type="region of interest" description="Disordered" evidence="1">
    <location>
        <begin position="205"/>
        <end position="229"/>
    </location>
</feature>
<keyword evidence="2" id="KW-0812">Transmembrane</keyword>
<dbReference type="RefSeq" id="WP_033522045.1">
    <property type="nucleotide sequence ID" value="NZ_JDUS01000013.1"/>
</dbReference>
<organism evidence="3 4">
    <name type="scientific">Bifidobacterium bohemicum DSM 22767</name>
    <dbReference type="NCBI Taxonomy" id="1437606"/>
    <lineage>
        <taxon>Bacteria</taxon>
        <taxon>Bacillati</taxon>
        <taxon>Actinomycetota</taxon>
        <taxon>Actinomycetes</taxon>
        <taxon>Bifidobacteriales</taxon>
        <taxon>Bifidobacteriaceae</taxon>
        <taxon>Bifidobacterium</taxon>
    </lineage>
</organism>
<dbReference type="eggNOG" id="COG5578">
    <property type="taxonomic scope" value="Bacteria"/>
</dbReference>
<comment type="caution">
    <text evidence="3">The sequence shown here is derived from an EMBL/GenBank/DDBJ whole genome shotgun (WGS) entry which is preliminary data.</text>
</comment>
<keyword evidence="2" id="KW-0472">Membrane</keyword>
<keyword evidence="4" id="KW-1185">Reference proteome</keyword>
<evidence type="ECO:0000313" key="3">
    <source>
        <dbReference type="EMBL" id="KFI44973.1"/>
    </source>
</evidence>
<feature type="transmembrane region" description="Helical" evidence="2">
    <location>
        <begin position="73"/>
        <end position="95"/>
    </location>
</feature>
<dbReference type="EMBL" id="JGYP01000004">
    <property type="protein sequence ID" value="KFI44973.1"/>
    <property type="molecule type" value="Genomic_DNA"/>
</dbReference>
<feature type="transmembrane region" description="Helical" evidence="2">
    <location>
        <begin position="12"/>
        <end position="34"/>
    </location>
</feature>
<dbReference type="AlphaFoldDB" id="A0A086ZEM3"/>
<dbReference type="OrthoDB" id="9814991at2"/>
<accession>A0A086ZEM3</accession>
<dbReference type="InterPro" id="IPR006938">
    <property type="entry name" value="DUF624"/>
</dbReference>
<feature type="transmembrane region" description="Helical" evidence="2">
    <location>
        <begin position="145"/>
        <end position="168"/>
    </location>
</feature>
<dbReference type="Pfam" id="PF04854">
    <property type="entry name" value="DUF624"/>
    <property type="match status" value="1"/>
</dbReference>
<feature type="compositionally biased region" description="Polar residues" evidence="1">
    <location>
        <begin position="210"/>
        <end position="229"/>
    </location>
</feature>
<feature type="transmembrane region" description="Helical" evidence="2">
    <location>
        <begin position="101"/>
        <end position="124"/>
    </location>
</feature>
<name>A0A086ZEM3_9BIFI</name>
<feature type="transmembrane region" description="Helical" evidence="2">
    <location>
        <begin position="174"/>
        <end position="193"/>
    </location>
</feature>
<evidence type="ECO:0000256" key="2">
    <source>
        <dbReference type="SAM" id="Phobius"/>
    </source>
</evidence>
<dbReference type="Proteomes" id="UP000029096">
    <property type="component" value="Unassembled WGS sequence"/>
</dbReference>
<dbReference type="STRING" id="1437606.BBOH_1233"/>
<sequence>MRFNIDSPFWQFLTLCVRYFILNLLFVISCLPVVTIGPARAALYSTVFAYNDNEDVNLGREYIRRFIHEFPRALGAFAIFIALAALIVFALAFWNHLGTKAAWVVLPILIAAGILVAVTFEYYFPIQARFTNTFRNTWSNALKMPWAVFGKTLILLAIDVAAITLFVFTKWLRILFVLLGFSWLAYAKSLVYLKAFDQIERVSRGEAGDGSTSNPFTPENHSLPTASLT</sequence>
<proteinExistence type="predicted"/>
<gene>
    <name evidence="3" type="ORF">BBOH_1233</name>
</gene>
<evidence type="ECO:0000313" key="4">
    <source>
        <dbReference type="Proteomes" id="UP000029096"/>
    </source>
</evidence>
<evidence type="ECO:0000256" key="1">
    <source>
        <dbReference type="SAM" id="MobiDB-lite"/>
    </source>
</evidence>
<reference evidence="3 4" key="1">
    <citation type="submission" date="2014-03" db="EMBL/GenBank/DDBJ databases">
        <title>Genomics of Bifidobacteria.</title>
        <authorList>
            <person name="Ventura M."/>
            <person name="Milani C."/>
            <person name="Lugli G.A."/>
        </authorList>
    </citation>
    <scope>NUCLEOTIDE SEQUENCE [LARGE SCALE GENOMIC DNA]</scope>
    <source>
        <strain evidence="3 4">DSM 22767</strain>
    </source>
</reference>
<dbReference type="PROSITE" id="PS51257">
    <property type="entry name" value="PROKAR_LIPOPROTEIN"/>
    <property type="match status" value="1"/>
</dbReference>
<keyword evidence="2" id="KW-1133">Transmembrane helix</keyword>